<dbReference type="RefSeq" id="WP_310071021.1">
    <property type="nucleotide sequence ID" value="NZ_JAVDVX010000002.1"/>
</dbReference>
<protein>
    <recommendedName>
        <fullName evidence="5">DUF3999 domain-containing protein</fullName>
    </recommendedName>
</protein>
<evidence type="ECO:0000313" key="3">
    <source>
        <dbReference type="EMBL" id="MDR7089627.1"/>
    </source>
</evidence>
<dbReference type="Proteomes" id="UP001253595">
    <property type="component" value="Unassembled WGS sequence"/>
</dbReference>
<evidence type="ECO:0000256" key="1">
    <source>
        <dbReference type="SAM" id="Phobius"/>
    </source>
</evidence>
<dbReference type="EMBL" id="JAVDVX010000002">
    <property type="protein sequence ID" value="MDR7089627.1"/>
    <property type="molecule type" value="Genomic_DNA"/>
</dbReference>
<name>A0ABU1UWR2_9GAMM</name>
<keyword evidence="1" id="KW-1133">Transmembrane helix</keyword>
<feature type="chain" id="PRO_5045528398" description="DUF3999 domain-containing protein" evidence="2">
    <location>
        <begin position="22"/>
        <end position="464"/>
    </location>
</feature>
<keyword evidence="2" id="KW-0732">Signal</keyword>
<keyword evidence="1" id="KW-0812">Transmembrane</keyword>
<evidence type="ECO:0008006" key="5">
    <source>
        <dbReference type="Google" id="ProtNLM"/>
    </source>
</evidence>
<accession>A0ABU1UWR2</accession>
<reference evidence="3 4" key="1">
    <citation type="submission" date="2023-07" db="EMBL/GenBank/DDBJ databases">
        <title>Sorghum-associated microbial communities from plants grown in Nebraska, USA.</title>
        <authorList>
            <person name="Schachtman D."/>
        </authorList>
    </citation>
    <scope>NUCLEOTIDE SEQUENCE [LARGE SCALE GENOMIC DNA]</scope>
    <source>
        <strain evidence="3 4">BE190</strain>
    </source>
</reference>
<dbReference type="InterPro" id="IPR025060">
    <property type="entry name" value="DUF3999"/>
</dbReference>
<sequence length="464" mass="51852">MQVIKKRFLLLSCLLGMTANAEVIPVYQINEAPGTYVQTTLTHDIYRYSADTQLNDLVVTDAQGNKLPYRITAPSTQVNEQSQLADARFFPVAVGAPPEALIALSSASIRLDANEISVSVEKTTNDKLQDQSAPVDFYVVDVSDLKTRIDKLVVDWQVTETSQYLEVQVSGTNDLTTWSNIAQTTLVQLQKEGQLLTRNKISVNLSEKQYAYLRLKFTRGNENLQLSKIQIENTDKVANASEVDRWEVKGTLAEDQDSALRAGNHTAAMPVAAWEFARDDIAPVANISLNLGTIMYGDNIKVFSRNTEKQPWQLLHQGIWFNTQVGSEWQQSDAINIYSNSDIYWRVELNELVRTTLNPSLVFHRQPQTLQFIANNAAPYKIAIDDQAAPNSQQTSTQIFSQLVSGKELQLGQVAFTELNPNIDSFARHGMQVSWKTLLFWGILLLAVAVLVGVAVRLMGQMKI</sequence>
<feature type="signal peptide" evidence="2">
    <location>
        <begin position="1"/>
        <end position="21"/>
    </location>
</feature>
<keyword evidence="4" id="KW-1185">Reference proteome</keyword>
<gene>
    <name evidence="3" type="ORF">J2X05_001633</name>
</gene>
<evidence type="ECO:0000313" key="4">
    <source>
        <dbReference type="Proteomes" id="UP001253595"/>
    </source>
</evidence>
<feature type="transmembrane region" description="Helical" evidence="1">
    <location>
        <begin position="438"/>
        <end position="459"/>
    </location>
</feature>
<proteinExistence type="predicted"/>
<evidence type="ECO:0000256" key="2">
    <source>
        <dbReference type="SAM" id="SignalP"/>
    </source>
</evidence>
<organism evidence="3 4">
    <name type="scientific">Cellvibrio fibrivorans</name>
    <dbReference type="NCBI Taxonomy" id="126350"/>
    <lineage>
        <taxon>Bacteria</taxon>
        <taxon>Pseudomonadati</taxon>
        <taxon>Pseudomonadota</taxon>
        <taxon>Gammaproteobacteria</taxon>
        <taxon>Cellvibrionales</taxon>
        <taxon>Cellvibrionaceae</taxon>
        <taxon>Cellvibrio</taxon>
    </lineage>
</organism>
<keyword evidence="1" id="KW-0472">Membrane</keyword>
<comment type="caution">
    <text evidence="3">The sequence shown here is derived from an EMBL/GenBank/DDBJ whole genome shotgun (WGS) entry which is preliminary data.</text>
</comment>
<dbReference type="Pfam" id="PF13163">
    <property type="entry name" value="DUF3999"/>
    <property type="match status" value="1"/>
</dbReference>